<dbReference type="PANTHER" id="PTHR46796">
    <property type="entry name" value="HTH-TYPE TRANSCRIPTIONAL ACTIVATOR RHAS-RELATED"/>
    <property type="match status" value="1"/>
</dbReference>
<dbReference type="Pfam" id="PF12833">
    <property type="entry name" value="HTH_18"/>
    <property type="match status" value="1"/>
</dbReference>
<dbReference type="GO" id="GO:0043565">
    <property type="term" value="F:sequence-specific DNA binding"/>
    <property type="evidence" value="ECO:0007669"/>
    <property type="project" value="InterPro"/>
</dbReference>
<feature type="domain" description="HTH araC/xylS-type" evidence="5">
    <location>
        <begin position="187"/>
        <end position="285"/>
    </location>
</feature>
<dbReference type="InterPro" id="IPR018060">
    <property type="entry name" value="HTH_AraC"/>
</dbReference>
<dbReference type="SUPFAM" id="SSF46689">
    <property type="entry name" value="Homeodomain-like"/>
    <property type="match status" value="2"/>
</dbReference>
<dbReference type="AlphaFoldDB" id="A0A399IXW9"/>
<gene>
    <name evidence="6" type="ORF">DL237_13900</name>
</gene>
<protein>
    <submittedName>
        <fullName evidence="6">AraC family transcriptional regulator</fullName>
    </submittedName>
</protein>
<dbReference type="InterPro" id="IPR009057">
    <property type="entry name" value="Homeodomain-like_sf"/>
</dbReference>
<dbReference type="PROSITE" id="PS01124">
    <property type="entry name" value="HTH_ARAC_FAMILY_2"/>
    <property type="match status" value="1"/>
</dbReference>
<dbReference type="EMBL" id="QWJJ01000012">
    <property type="protein sequence ID" value="RII38033.1"/>
    <property type="molecule type" value="Genomic_DNA"/>
</dbReference>
<accession>A0A399IXW9</accession>
<keyword evidence="1" id="KW-0805">Transcription regulation</keyword>
<reference evidence="6 7" key="1">
    <citation type="submission" date="2018-08" db="EMBL/GenBank/DDBJ databases">
        <title>Pseudooceanicola sediminis CY03 in the family Rhodobacteracea.</title>
        <authorList>
            <person name="Zhang Y.-J."/>
        </authorList>
    </citation>
    <scope>NUCLEOTIDE SEQUENCE [LARGE SCALE GENOMIC DNA]</scope>
    <source>
        <strain evidence="6 7">CY03</strain>
    </source>
</reference>
<name>A0A399IXW9_9RHOB</name>
<evidence type="ECO:0000259" key="5">
    <source>
        <dbReference type="PROSITE" id="PS01124"/>
    </source>
</evidence>
<evidence type="ECO:0000313" key="6">
    <source>
        <dbReference type="EMBL" id="RII38033.1"/>
    </source>
</evidence>
<dbReference type="OrthoDB" id="9793400at2"/>
<dbReference type="PANTHER" id="PTHR46796:SF14">
    <property type="entry name" value="TRANSCRIPTIONAL REGULATORY PROTEIN"/>
    <property type="match status" value="1"/>
</dbReference>
<proteinExistence type="predicted"/>
<evidence type="ECO:0000313" key="7">
    <source>
        <dbReference type="Proteomes" id="UP000265848"/>
    </source>
</evidence>
<organism evidence="6 7">
    <name type="scientific">Pseudooceanicola sediminis</name>
    <dbReference type="NCBI Taxonomy" id="2211117"/>
    <lineage>
        <taxon>Bacteria</taxon>
        <taxon>Pseudomonadati</taxon>
        <taxon>Pseudomonadota</taxon>
        <taxon>Alphaproteobacteria</taxon>
        <taxon>Rhodobacterales</taxon>
        <taxon>Paracoccaceae</taxon>
        <taxon>Pseudooceanicola</taxon>
    </lineage>
</organism>
<evidence type="ECO:0000256" key="2">
    <source>
        <dbReference type="ARBA" id="ARBA00023125"/>
    </source>
</evidence>
<dbReference type="Gene3D" id="1.10.10.60">
    <property type="entry name" value="Homeodomain-like"/>
    <property type="match status" value="2"/>
</dbReference>
<keyword evidence="7" id="KW-1185">Reference proteome</keyword>
<dbReference type="GO" id="GO:0003700">
    <property type="term" value="F:DNA-binding transcription factor activity"/>
    <property type="evidence" value="ECO:0007669"/>
    <property type="project" value="InterPro"/>
</dbReference>
<evidence type="ECO:0000256" key="1">
    <source>
        <dbReference type="ARBA" id="ARBA00023015"/>
    </source>
</evidence>
<keyword evidence="3" id="KW-0804">Transcription</keyword>
<feature type="region of interest" description="Disordered" evidence="4">
    <location>
        <begin position="275"/>
        <end position="308"/>
    </location>
</feature>
<evidence type="ECO:0000256" key="4">
    <source>
        <dbReference type="SAM" id="MobiDB-lite"/>
    </source>
</evidence>
<dbReference type="RefSeq" id="WP_119399686.1">
    <property type="nucleotide sequence ID" value="NZ_QWJJ01000012.1"/>
</dbReference>
<dbReference type="Proteomes" id="UP000265848">
    <property type="component" value="Unassembled WGS sequence"/>
</dbReference>
<sequence length="308" mass="33476">MQAETSKLHTLKPLSFRRLQGAIADVWHVQGDAGGGGYYIAPDPRLVVFLGEVPQMALSTDARLVPVQTGARAMFIPAGVPLWSRLGPSQRLSHIDFHLEAQGLHNRLSDAGLGRVPDQARFLAGGAQLSDIARLAADEVERPRRGEMLIDGLLTALLGEVFATEPERSVAPVHDISKGGLSPHLLAAVQAHVQSNLARHVGVSELAETAGLSESWFARAFKLSMGETPQRWQARLRLEAARELMRDPDLALAEIADATGFADQAHLSRAFRGRFGQPPSAWRREQGPRSAILEQNRTNRGGPVQDRA</sequence>
<comment type="caution">
    <text evidence="6">The sequence shown here is derived from an EMBL/GenBank/DDBJ whole genome shotgun (WGS) entry which is preliminary data.</text>
</comment>
<dbReference type="SMART" id="SM00342">
    <property type="entry name" value="HTH_ARAC"/>
    <property type="match status" value="1"/>
</dbReference>
<evidence type="ECO:0000256" key="3">
    <source>
        <dbReference type="ARBA" id="ARBA00023163"/>
    </source>
</evidence>
<dbReference type="InterPro" id="IPR050204">
    <property type="entry name" value="AraC_XylS_family_regulators"/>
</dbReference>
<keyword evidence="2" id="KW-0238">DNA-binding</keyword>